<dbReference type="EMBL" id="KB445793">
    <property type="protein sequence ID" value="EMD39749.1"/>
    <property type="molecule type" value="Genomic_DNA"/>
</dbReference>
<protein>
    <submittedName>
        <fullName evidence="1">Uncharacterized protein</fullName>
    </submittedName>
</protein>
<sequence>MMHAVRKRTPSRVALHRNGMSISILNFRISALARLHEQTNGDWRERDLSVLFRRVHTAAEIQQY</sequence>
<dbReference type="AlphaFoldDB" id="M2PSU1"/>
<proteinExistence type="predicted"/>
<reference evidence="1 2" key="1">
    <citation type="journal article" date="2012" name="Proc. Natl. Acad. Sci. U.S.A.">
        <title>Comparative genomics of Ceriporiopsis subvermispora and Phanerochaete chrysosporium provide insight into selective ligninolysis.</title>
        <authorList>
            <person name="Fernandez-Fueyo E."/>
            <person name="Ruiz-Duenas F.J."/>
            <person name="Ferreira P."/>
            <person name="Floudas D."/>
            <person name="Hibbett D.S."/>
            <person name="Canessa P."/>
            <person name="Larrondo L.F."/>
            <person name="James T.Y."/>
            <person name="Seelenfreund D."/>
            <person name="Lobos S."/>
            <person name="Polanco R."/>
            <person name="Tello M."/>
            <person name="Honda Y."/>
            <person name="Watanabe T."/>
            <person name="Watanabe T."/>
            <person name="Ryu J.S."/>
            <person name="Kubicek C.P."/>
            <person name="Schmoll M."/>
            <person name="Gaskell J."/>
            <person name="Hammel K.E."/>
            <person name="St John F.J."/>
            <person name="Vanden Wymelenberg A."/>
            <person name="Sabat G."/>
            <person name="Splinter BonDurant S."/>
            <person name="Syed K."/>
            <person name="Yadav J.S."/>
            <person name="Doddapaneni H."/>
            <person name="Subramanian V."/>
            <person name="Lavin J.L."/>
            <person name="Oguiza J.A."/>
            <person name="Perez G."/>
            <person name="Pisabarro A.G."/>
            <person name="Ramirez L."/>
            <person name="Santoyo F."/>
            <person name="Master E."/>
            <person name="Coutinho P.M."/>
            <person name="Henrissat B."/>
            <person name="Lombard V."/>
            <person name="Magnuson J.K."/>
            <person name="Kuees U."/>
            <person name="Hori C."/>
            <person name="Igarashi K."/>
            <person name="Samejima M."/>
            <person name="Held B.W."/>
            <person name="Barry K.W."/>
            <person name="LaButti K.M."/>
            <person name="Lapidus A."/>
            <person name="Lindquist E.A."/>
            <person name="Lucas S.M."/>
            <person name="Riley R."/>
            <person name="Salamov A.A."/>
            <person name="Hoffmeister D."/>
            <person name="Schwenk D."/>
            <person name="Hadar Y."/>
            <person name="Yarden O."/>
            <person name="de Vries R.P."/>
            <person name="Wiebenga A."/>
            <person name="Stenlid J."/>
            <person name="Eastwood D."/>
            <person name="Grigoriev I.V."/>
            <person name="Berka R.M."/>
            <person name="Blanchette R.A."/>
            <person name="Kersten P."/>
            <person name="Martinez A.T."/>
            <person name="Vicuna R."/>
            <person name="Cullen D."/>
        </authorList>
    </citation>
    <scope>NUCLEOTIDE SEQUENCE [LARGE SCALE GENOMIC DNA]</scope>
    <source>
        <strain evidence="1 2">B</strain>
    </source>
</reference>
<keyword evidence="2" id="KW-1185">Reference proteome</keyword>
<gene>
    <name evidence="1" type="ORF">CERSUDRAFT_81110</name>
</gene>
<organism evidence="1 2">
    <name type="scientific">Ceriporiopsis subvermispora (strain B)</name>
    <name type="common">White-rot fungus</name>
    <name type="synonym">Gelatoporia subvermispora</name>
    <dbReference type="NCBI Taxonomy" id="914234"/>
    <lineage>
        <taxon>Eukaryota</taxon>
        <taxon>Fungi</taxon>
        <taxon>Dikarya</taxon>
        <taxon>Basidiomycota</taxon>
        <taxon>Agaricomycotina</taxon>
        <taxon>Agaricomycetes</taxon>
        <taxon>Polyporales</taxon>
        <taxon>Gelatoporiaceae</taxon>
        <taxon>Gelatoporia</taxon>
    </lineage>
</organism>
<evidence type="ECO:0000313" key="2">
    <source>
        <dbReference type="Proteomes" id="UP000016930"/>
    </source>
</evidence>
<dbReference type="Proteomes" id="UP000016930">
    <property type="component" value="Unassembled WGS sequence"/>
</dbReference>
<name>M2PSU1_CERS8</name>
<dbReference type="HOGENOM" id="CLU_2867470_0_0_1"/>
<evidence type="ECO:0000313" key="1">
    <source>
        <dbReference type="EMBL" id="EMD39749.1"/>
    </source>
</evidence>
<accession>M2PSU1</accession>